<evidence type="ECO:0000256" key="7">
    <source>
        <dbReference type="ARBA" id="ARBA00022989"/>
    </source>
</evidence>
<dbReference type="Proteomes" id="UP000225706">
    <property type="component" value="Unassembled WGS sequence"/>
</dbReference>
<dbReference type="AlphaFoldDB" id="A0A2B4T153"/>
<evidence type="ECO:0000256" key="8">
    <source>
        <dbReference type="ARBA" id="ARBA00023034"/>
    </source>
</evidence>
<evidence type="ECO:0000256" key="3">
    <source>
        <dbReference type="ARBA" id="ARBA00022676"/>
    </source>
</evidence>
<evidence type="ECO:0000256" key="11">
    <source>
        <dbReference type="ARBA" id="ARBA00034478"/>
    </source>
</evidence>
<comment type="caution">
    <text evidence="13">The sequence shown here is derived from an EMBL/GenBank/DDBJ whole genome shotgun (WGS) entry which is preliminary data.</text>
</comment>
<dbReference type="InterPro" id="IPR002659">
    <property type="entry name" value="Glyco_trans_31"/>
</dbReference>
<keyword evidence="10" id="KW-0325">Glycoprotein</keyword>
<dbReference type="InterPro" id="IPR036589">
    <property type="entry name" value="HCY_dom_sf"/>
</dbReference>
<dbReference type="PANTHER" id="PTHR11214">
    <property type="entry name" value="BETA-1,3-N-ACETYLGLUCOSAMINYLTRANSFERASE"/>
    <property type="match status" value="1"/>
</dbReference>
<evidence type="ECO:0000256" key="12">
    <source>
        <dbReference type="RuleBase" id="RU363063"/>
    </source>
</evidence>
<keyword evidence="9" id="KW-0472">Membrane</keyword>
<dbReference type="InterPro" id="IPR029044">
    <property type="entry name" value="Nucleotide-diphossugar_trans"/>
</dbReference>
<keyword evidence="6" id="KW-0735">Signal-anchor</keyword>
<evidence type="ECO:0000313" key="13">
    <source>
        <dbReference type="EMBL" id="PFX35063.1"/>
    </source>
</evidence>
<evidence type="ECO:0000256" key="6">
    <source>
        <dbReference type="ARBA" id="ARBA00022968"/>
    </source>
</evidence>
<dbReference type="OrthoDB" id="2139606at2759"/>
<dbReference type="SUPFAM" id="SSF82282">
    <property type="entry name" value="Homocysteine S-methyltransferase"/>
    <property type="match status" value="1"/>
</dbReference>
<dbReference type="Gene3D" id="3.20.20.330">
    <property type="entry name" value="Homocysteine-binding-like domain"/>
    <property type="match status" value="1"/>
</dbReference>
<dbReference type="FunFam" id="3.90.550.50:FF:000001">
    <property type="entry name" value="Hexosyltransferase"/>
    <property type="match status" value="1"/>
</dbReference>
<evidence type="ECO:0000256" key="10">
    <source>
        <dbReference type="ARBA" id="ARBA00023180"/>
    </source>
</evidence>
<dbReference type="EC" id="2.4.1.-" evidence="12"/>
<comment type="pathway">
    <text evidence="11">Amino-acid biosynthesis; L-methionine biosynthesis via de novo pathway.</text>
</comment>
<evidence type="ECO:0000256" key="5">
    <source>
        <dbReference type="ARBA" id="ARBA00022692"/>
    </source>
</evidence>
<dbReference type="GO" id="GO:0000139">
    <property type="term" value="C:Golgi membrane"/>
    <property type="evidence" value="ECO:0007669"/>
    <property type="project" value="UniProtKB-SubCell"/>
</dbReference>
<evidence type="ECO:0000256" key="4">
    <source>
        <dbReference type="ARBA" id="ARBA00022679"/>
    </source>
</evidence>
<comment type="subcellular location">
    <subcellularLocation>
        <location evidence="1 12">Golgi apparatus membrane</location>
        <topology evidence="1 12">Single-pass type II membrane protein</topology>
    </subcellularLocation>
</comment>
<protein>
    <recommendedName>
        <fullName evidence="12">Hexosyltransferase</fullName>
        <ecNumber evidence="12">2.4.1.-</ecNumber>
    </recommendedName>
</protein>
<sequence length="451" mass="50960">MLCVSLWLTSQGLTNYVESMKYKVQKEGQMGKRGFTFTTGGTSFHRRSGRDKTGFVDNHLIDEAFSDSWLKIRKHRTRLLTRTKCLQDLFLIILVSSSPEAYKDRMVIRHTWGTDNALHRKWKTVFLIGEAGSVDISYRISREAQIFGDIIQGDYAETFTNKVFKIQSGFEWAAKYCRFQYMLKTDDDVFVNTRGLIELLSKTGTANTDFYFGHLMHGNPVLRHGFYGVSEEDHPENVYKDYISGGGYVLSRDLVLKFIPLFDVVKPLKVDDAYVGILAADLGIQPISSTTFLMYNDNKPYYGQQLAILRDNNGIKVICRRSFKKASTTRKPKGILERLDAGEVVIGDGGFLHALERRGYVRAGPYTPECTVENPEAVVSFSVSILLTIQYLINIDETEWATETLKSTGKTVAMTMSISPQGDVRGKVTPGEAAIRLAKMALESRMITVRF</sequence>
<dbReference type="GO" id="GO:0006493">
    <property type="term" value="P:protein O-linked glycosylation"/>
    <property type="evidence" value="ECO:0007669"/>
    <property type="project" value="TreeGrafter"/>
</dbReference>
<dbReference type="PANTHER" id="PTHR11214:SF3">
    <property type="entry name" value="BETA-1,3-GALACTOSYLTRANSFERASE 6"/>
    <property type="match status" value="1"/>
</dbReference>
<keyword evidence="14" id="KW-1185">Reference proteome</keyword>
<evidence type="ECO:0000256" key="1">
    <source>
        <dbReference type="ARBA" id="ARBA00004323"/>
    </source>
</evidence>
<keyword evidence="5" id="KW-0812">Transmembrane</keyword>
<dbReference type="Pfam" id="PF01762">
    <property type="entry name" value="Galactosyl_T"/>
    <property type="match status" value="1"/>
</dbReference>
<organism evidence="13 14">
    <name type="scientific">Stylophora pistillata</name>
    <name type="common">Smooth cauliflower coral</name>
    <dbReference type="NCBI Taxonomy" id="50429"/>
    <lineage>
        <taxon>Eukaryota</taxon>
        <taxon>Metazoa</taxon>
        <taxon>Cnidaria</taxon>
        <taxon>Anthozoa</taxon>
        <taxon>Hexacorallia</taxon>
        <taxon>Scleractinia</taxon>
        <taxon>Astrocoeniina</taxon>
        <taxon>Pocilloporidae</taxon>
        <taxon>Stylophora</taxon>
    </lineage>
</organism>
<dbReference type="GO" id="GO:0016758">
    <property type="term" value="F:hexosyltransferase activity"/>
    <property type="evidence" value="ECO:0007669"/>
    <property type="project" value="InterPro"/>
</dbReference>
<keyword evidence="7" id="KW-1133">Transmembrane helix</keyword>
<evidence type="ECO:0000256" key="9">
    <source>
        <dbReference type="ARBA" id="ARBA00023136"/>
    </source>
</evidence>
<evidence type="ECO:0000256" key="2">
    <source>
        <dbReference type="ARBA" id="ARBA00008661"/>
    </source>
</evidence>
<reference evidence="14" key="1">
    <citation type="journal article" date="2017" name="bioRxiv">
        <title>Comparative analysis of the genomes of Stylophora pistillata and Acropora digitifera provides evidence for extensive differences between species of corals.</title>
        <authorList>
            <person name="Voolstra C.R."/>
            <person name="Li Y."/>
            <person name="Liew Y.J."/>
            <person name="Baumgarten S."/>
            <person name="Zoccola D."/>
            <person name="Flot J.-F."/>
            <person name="Tambutte S."/>
            <person name="Allemand D."/>
            <person name="Aranda M."/>
        </authorList>
    </citation>
    <scope>NUCLEOTIDE SEQUENCE [LARGE SCALE GENOMIC DNA]</scope>
</reference>
<dbReference type="SUPFAM" id="SSF53448">
    <property type="entry name" value="Nucleotide-diphospho-sugar transferases"/>
    <property type="match status" value="1"/>
</dbReference>
<dbReference type="EMBL" id="LSMT01000001">
    <property type="protein sequence ID" value="PFX35063.1"/>
    <property type="molecule type" value="Genomic_DNA"/>
</dbReference>
<keyword evidence="4 13" id="KW-0808">Transferase</keyword>
<accession>A0A2B4T153</accession>
<proteinExistence type="inferred from homology"/>
<keyword evidence="8 12" id="KW-0333">Golgi apparatus</keyword>
<evidence type="ECO:0000313" key="14">
    <source>
        <dbReference type="Proteomes" id="UP000225706"/>
    </source>
</evidence>
<dbReference type="Gene3D" id="3.90.550.50">
    <property type="match status" value="1"/>
</dbReference>
<gene>
    <name evidence="13" type="primary">B3GALNT1</name>
    <name evidence="13" type="ORF">AWC38_SpisGene110</name>
</gene>
<name>A0A2B4T153_STYPI</name>
<comment type="similarity">
    <text evidence="2 12">Belongs to the glycosyltransferase 31 family.</text>
</comment>
<keyword evidence="3 12" id="KW-0328">Glycosyltransferase</keyword>